<dbReference type="Pfam" id="PF23010">
    <property type="entry name" value="RA_3"/>
    <property type="match status" value="1"/>
</dbReference>
<dbReference type="GO" id="GO:0046872">
    <property type="term" value="F:metal ion binding"/>
    <property type="evidence" value="ECO:0007669"/>
    <property type="project" value="UniProtKB-KW"/>
</dbReference>
<name>A0A553R4S3_9TELE</name>
<proteinExistence type="predicted"/>
<keyword evidence="1" id="KW-0479">Metal-binding</keyword>
<sequence>MKRNGSRGCVTRKARFGSRERDWLKGDAQRGCVCVYGASETLSVSSGSQSCTSGAQPELKLVLCSTHSSAEELCTQKEGQQLYLQLHGDLIRRLEPSERPLQMVYDYLTAVGYEDPLRVQQEAANSDLSCMVRFYSGEWEAGIACTVLPVF</sequence>
<dbReference type="EMBL" id="SRMA01025240">
    <property type="protein sequence ID" value="TRY97164.1"/>
    <property type="molecule type" value="Genomic_DNA"/>
</dbReference>
<organism evidence="3 4">
    <name type="scientific">Danionella cerebrum</name>
    <dbReference type="NCBI Taxonomy" id="2873325"/>
    <lineage>
        <taxon>Eukaryota</taxon>
        <taxon>Metazoa</taxon>
        <taxon>Chordata</taxon>
        <taxon>Craniata</taxon>
        <taxon>Vertebrata</taxon>
        <taxon>Euteleostomi</taxon>
        <taxon>Actinopterygii</taxon>
        <taxon>Neopterygii</taxon>
        <taxon>Teleostei</taxon>
        <taxon>Ostariophysi</taxon>
        <taxon>Cypriniformes</taxon>
        <taxon>Danionidae</taxon>
        <taxon>Danioninae</taxon>
        <taxon>Danionella</taxon>
    </lineage>
</organism>
<feature type="domain" description="PHLPP-like RA" evidence="2">
    <location>
        <begin position="60"/>
        <end position="135"/>
    </location>
</feature>
<protein>
    <recommendedName>
        <fullName evidence="2">PHLPP-like RA domain-containing protein</fullName>
    </recommendedName>
</protein>
<comment type="caution">
    <text evidence="3">The sequence shown here is derived from an EMBL/GenBank/DDBJ whole genome shotgun (WGS) entry which is preliminary data.</text>
</comment>
<keyword evidence="4" id="KW-1185">Reference proteome</keyword>
<dbReference type="STRING" id="623744.A0A553R4S3"/>
<dbReference type="OrthoDB" id="1394818at2759"/>
<gene>
    <name evidence="3" type="ORF">DNTS_009647</name>
</gene>
<dbReference type="Proteomes" id="UP000316079">
    <property type="component" value="Unassembled WGS sequence"/>
</dbReference>
<dbReference type="AlphaFoldDB" id="A0A553R4S3"/>
<accession>A0A553R4S3</accession>
<evidence type="ECO:0000259" key="2">
    <source>
        <dbReference type="Pfam" id="PF23010"/>
    </source>
</evidence>
<dbReference type="InterPro" id="IPR055071">
    <property type="entry name" value="RA_PHLPP-like"/>
</dbReference>
<reference evidence="3 4" key="1">
    <citation type="journal article" date="2019" name="Sci. Data">
        <title>Hybrid genome assembly and annotation of Danionella translucida.</title>
        <authorList>
            <person name="Kadobianskyi M."/>
            <person name="Schulze L."/>
            <person name="Schuelke M."/>
            <person name="Judkewitz B."/>
        </authorList>
    </citation>
    <scope>NUCLEOTIDE SEQUENCE [LARGE SCALE GENOMIC DNA]</scope>
    <source>
        <strain evidence="3 4">Bolton</strain>
    </source>
</reference>
<evidence type="ECO:0000313" key="4">
    <source>
        <dbReference type="Proteomes" id="UP000316079"/>
    </source>
</evidence>
<evidence type="ECO:0000256" key="1">
    <source>
        <dbReference type="ARBA" id="ARBA00022723"/>
    </source>
</evidence>
<evidence type="ECO:0000313" key="3">
    <source>
        <dbReference type="EMBL" id="TRY97164.1"/>
    </source>
</evidence>